<keyword evidence="2" id="KW-1185">Reference proteome</keyword>
<reference evidence="1 2" key="1">
    <citation type="submission" date="2021-12" db="EMBL/GenBank/DDBJ databases">
        <title>Genome sequencing of bacteria with rrn-lacking chromosome and rrn-plasmid.</title>
        <authorList>
            <person name="Anda M."/>
            <person name="Iwasaki W."/>
        </authorList>
    </citation>
    <scope>NUCLEOTIDE SEQUENCE [LARGE SCALE GENOMIC DNA]</scope>
    <source>
        <strain evidence="1 2">NBRC 15940</strain>
    </source>
</reference>
<dbReference type="AlphaFoldDB" id="A0AAN4W1Y0"/>
<evidence type="ECO:0000313" key="1">
    <source>
        <dbReference type="EMBL" id="GJM63015.1"/>
    </source>
</evidence>
<proteinExistence type="predicted"/>
<gene>
    <name evidence="1" type="ORF">PEDI_35670</name>
</gene>
<comment type="caution">
    <text evidence="1">The sequence shown here is derived from an EMBL/GenBank/DDBJ whole genome shotgun (WGS) entry which is preliminary data.</text>
</comment>
<dbReference type="Proteomes" id="UP001310022">
    <property type="component" value="Unassembled WGS sequence"/>
</dbReference>
<protein>
    <submittedName>
        <fullName evidence="1">Uncharacterized protein</fullName>
    </submittedName>
</protein>
<dbReference type="RefSeq" id="WP_338238231.1">
    <property type="nucleotide sequence ID" value="NZ_BQKE01000002.1"/>
</dbReference>
<organism evidence="1 2">
    <name type="scientific">Persicobacter diffluens</name>
    <dbReference type="NCBI Taxonomy" id="981"/>
    <lineage>
        <taxon>Bacteria</taxon>
        <taxon>Pseudomonadati</taxon>
        <taxon>Bacteroidota</taxon>
        <taxon>Cytophagia</taxon>
        <taxon>Cytophagales</taxon>
        <taxon>Persicobacteraceae</taxon>
        <taxon>Persicobacter</taxon>
    </lineage>
</organism>
<evidence type="ECO:0000313" key="2">
    <source>
        <dbReference type="Proteomes" id="UP001310022"/>
    </source>
</evidence>
<accession>A0AAN4W1Y0</accession>
<sequence>MRRKFERKPSEVDKDVEIQKKIEERENLISALKKISAFYEAGDNQESERKKK</sequence>
<dbReference type="EMBL" id="BQKE01000002">
    <property type="protein sequence ID" value="GJM63015.1"/>
    <property type="molecule type" value="Genomic_DNA"/>
</dbReference>
<name>A0AAN4W1Y0_9BACT</name>